<dbReference type="PROSITE" id="PS50850">
    <property type="entry name" value="MFS"/>
    <property type="match status" value="1"/>
</dbReference>
<dbReference type="InterPro" id="IPR005828">
    <property type="entry name" value="MFS_sugar_transport-like"/>
</dbReference>
<keyword evidence="4" id="KW-0472">Membrane</keyword>
<protein>
    <submittedName>
        <fullName evidence="5">Uncharacterized protein</fullName>
    </submittedName>
</protein>
<dbReference type="OrthoDB" id="6022242at2759"/>
<keyword evidence="3" id="KW-1133">Transmembrane helix</keyword>
<dbReference type="GO" id="GO:0022857">
    <property type="term" value="F:transmembrane transporter activity"/>
    <property type="evidence" value="ECO:0007669"/>
    <property type="project" value="InterPro"/>
</dbReference>
<dbReference type="InterPro" id="IPR020846">
    <property type="entry name" value="MFS_dom"/>
</dbReference>
<evidence type="ECO:0000256" key="2">
    <source>
        <dbReference type="ARBA" id="ARBA00022692"/>
    </source>
</evidence>
<gene>
    <name evidence="5" type="ORF">OFUS_LOCUS22800</name>
</gene>
<evidence type="ECO:0000256" key="3">
    <source>
        <dbReference type="ARBA" id="ARBA00022989"/>
    </source>
</evidence>
<sequence>MEYDQLLKAYLGEIGRYQMWIIFWLSWVWIWGAFNNMGIVFLAAVPDHWCATPELDNLTLTQDVYKNISIPYDVEKSEYLSCEKYNMSFGRMTKADIEGTTFANRSGVARVGCSSWQYDQTLYKSSVVSEWDLVCDNEWMIATVQSMYMVGLLIGVVVFGQLADVIGRRPTILVTGVGVVCAAIALAFSVNYPMFLAMRVLLAFFNMGCFTITFVYAVEIVGPNWRTFVGILCQYIWGVGYLLLAGITYAIRDWKTLALALGCPQIINLIFIFVLSESARWLYVMGKKEKGDSVVHKMAKWNKVTLPDPLKVEVQDKKSQATVIDLLRTPNMRLKSLIQFFLWFVTSMVYYGLSLNSSNLGGDPYINFLISAGVEIPAYALFHFLLVKIGRRICTSFTFIAGGIALLCILPVPEEQTIVIIVLSMTGKFMISASFAIVYLYSAELFPTEVRTVGVGCSSMFARVGGILAPYIGLLPSLARDVEFIKYVPTIIFGAFSLAAGLLAILLPETMDQNLPETLLEGELIKANFCWRKSEDKKSEANMATKMEESGKDNPAFDRI</sequence>
<keyword evidence="6" id="KW-1185">Reference proteome</keyword>
<dbReference type="Proteomes" id="UP000749559">
    <property type="component" value="Unassembled WGS sequence"/>
</dbReference>
<reference evidence="5" key="1">
    <citation type="submission" date="2022-03" db="EMBL/GenBank/DDBJ databases">
        <authorList>
            <person name="Martin C."/>
        </authorList>
    </citation>
    <scope>NUCLEOTIDE SEQUENCE</scope>
</reference>
<organism evidence="5 6">
    <name type="scientific">Owenia fusiformis</name>
    <name type="common">Polychaete worm</name>
    <dbReference type="NCBI Taxonomy" id="6347"/>
    <lineage>
        <taxon>Eukaryota</taxon>
        <taxon>Metazoa</taxon>
        <taxon>Spiralia</taxon>
        <taxon>Lophotrochozoa</taxon>
        <taxon>Annelida</taxon>
        <taxon>Polychaeta</taxon>
        <taxon>Sedentaria</taxon>
        <taxon>Canalipalpata</taxon>
        <taxon>Sabellida</taxon>
        <taxon>Oweniida</taxon>
        <taxon>Oweniidae</taxon>
        <taxon>Owenia</taxon>
    </lineage>
</organism>
<evidence type="ECO:0000256" key="1">
    <source>
        <dbReference type="ARBA" id="ARBA00004141"/>
    </source>
</evidence>
<evidence type="ECO:0000313" key="5">
    <source>
        <dbReference type="EMBL" id="CAH1798689.1"/>
    </source>
</evidence>
<name>A0A8J1TDM4_OWEFU</name>
<evidence type="ECO:0000313" key="6">
    <source>
        <dbReference type="Proteomes" id="UP000749559"/>
    </source>
</evidence>
<dbReference type="Pfam" id="PF00083">
    <property type="entry name" value="Sugar_tr"/>
    <property type="match status" value="1"/>
</dbReference>
<dbReference type="Gene3D" id="1.20.1250.20">
    <property type="entry name" value="MFS general substrate transporter like domains"/>
    <property type="match status" value="1"/>
</dbReference>
<dbReference type="CDD" id="cd17317">
    <property type="entry name" value="MFS_SLC22"/>
    <property type="match status" value="1"/>
</dbReference>
<dbReference type="EMBL" id="CAIIXF020000011">
    <property type="protein sequence ID" value="CAH1798689.1"/>
    <property type="molecule type" value="Genomic_DNA"/>
</dbReference>
<accession>A0A8J1TDM4</accession>
<dbReference type="InterPro" id="IPR036259">
    <property type="entry name" value="MFS_trans_sf"/>
</dbReference>
<proteinExistence type="predicted"/>
<dbReference type="PANTHER" id="PTHR24064">
    <property type="entry name" value="SOLUTE CARRIER FAMILY 22 MEMBER"/>
    <property type="match status" value="1"/>
</dbReference>
<evidence type="ECO:0000256" key="4">
    <source>
        <dbReference type="ARBA" id="ARBA00023136"/>
    </source>
</evidence>
<comment type="caution">
    <text evidence="5">The sequence shown here is derived from an EMBL/GenBank/DDBJ whole genome shotgun (WGS) entry which is preliminary data.</text>
</comment>
<comment type="subcellular location">
    <subcellularLocation>
        <location evidence="1">Membrane</location>
        <topology evidence="1">Multi-pass membrane protein</topology>
    </subcellularLocation>
</comment>
<keyword evidence="2" id="KW-0812">Transmembrane</keyword>
<dbReference type="AlphaFoldDB" id="A0A8J1TDM4"/>
<dbReference type="SUPFAM" id="SSF103473">
    <property type="entry name" value="MFS general substrate transporter"/>
    <property type="match status" value="1"/>
</dbReference>
<dbReference type="GO" id="GO:0016020">
    <property type="term" value="C:membrane"/>
    <property type="evidence" value="ECO:0007669"/>
    <property type="project" value="UniProtKB-SubCell"/>
</dbReference>